<evidence type="ECO:0000313" key="1">
    <source>
        <dbReference type="EMBL" id="KAI3797253.1"/>
    </source>
</evidence>
<proteinExistence type="predicted"/>
<reference evidence="1 2" key="2">
    <citation type="journal article" date="2022" name="Mol. Ecol. Resour.">
        <title>The genomes of chicory, endive, great burdock and yacon provide insights into Asteraceae paleo-polyploidization history and plant inulin production.</title>
        <authorList>
            <person name="Fan W."/>
            <person name="Wang S."/>
            <person name="Wang H."/>
            <person name="Wang A."/>
            <person name="Jiang F."/>
            <person name="Liu H."/>
            <person name="Zhao H."/>
            <person name="Xu D."/>
            <person name="Zhang Y."/>
        </authorList>
    </citation>
    <scope>NUCLEOTIDE SEQUENCE [LARGE SCALE GENOMIC DNA]</scope>
    <source>
        <strain evidence="2">cv. Yunnan</strain>
        <tissue evidence="1">Leaves</tissue>
    </source>
</reference>
<dbReference type="EMBL" id="CM042028">
    <property type="protein sequence ID" value="KAI3797253.1"/>
    <property type="molecule type" value="Genomic_DNA"/>
</dbReference>
<sequence length="120" mass="13535">MSNREFFALKQTPSQQQACRNQSIQQVNIEEKNVVTRSSSRASTSQSSSSLCDNFSQQNNQRQFSRVKACFAYGKEGHLAKKCIYSSTNKNGEKCKVKPDMVSYKPNVIHKSTTVFVSDI</sequence>
<organism evidence="1 2">
    <name type="scientific">Smallanthus sonchifolius</name>
    <dbReference type="NCBI Taxonomy" id="185202"/>
    <lineage>
        <taxon>Eukaryota</taxon>
        <taxon>Viridiplantae</taxon>
        <taxon>Streptophyta</taxon>
        <taxon>Embryophyta</taxon>
        <taxon>Tracheophyta</taxon>
        <taxon>Spermatophyta</taxon>
        <taxon>Magnoliopsida</taxon>
        <taxon>eudicotyledons</taxon>
        <taxon>Gunneridae</taxon>
        <taxon>Pentapetalae</taxon>
        <taxon>asterids</taxon>
        <taxon>campanulids</taxon>
        <taxon>Asterales</taxon>
        <taxon>Asteraceae</taxon>
        <taxon>Asteroideae</taxon>
        <taxon>Heliantheae alliance</taxon>
        <taxon>Millerieae</taxon>
        <taxon>Smallanthus</taxon>
    </lineage>
</organism>
<gene>
    <name evidence="1" type="ORF">L1987_32508</name>
</gene>
<name>A0ACB9HPL2_9ASTR</name>
<keyword evidence="2" id="KW-1185">Reference proteome</keyword>
<protein>
    <submittedName>
        <fullName evidence="1">Uncharacterized protein</fullName>
    </submittedName>
</protein>
<reference evidence="2" key="1">
    <citation type="journal article" date="2022" name="Mol. Ecol. Resour.">
        <title>The genomes of chicory, endive, great burdock and yacon provide insights into Asteraceae palaeo-polyploidization history and plant inulin production.</title>
        <authorList>
            <person name="Fan W."/>
            <person name="Wang S."/>
            <person name="Wang H."/>
            <person name="Wang A."/>
            <person name="Jiang F."/>
            <person name="Liu H."/>
            <person name="Zhao H."/>
            <person name="Xu D."/>
            <person name="Zhang Y."/>
        </authorList>
    </citation>
    <scope>NUCLEOTIDE SEQUENCE [LARGE SCALE GENOMIC DNA]</scope>
    <source>
        <strain evidence="2">cv. Yunnan</strain>
    </source>
</reference>
<evidence type="ECO:0000313" key="2">
    <source>
        <dbReference type="Proteomes" id="UP001056120"/>
    </source>
</evidence>
<comment type="caution">
    <text evidence="1">The sequence shown here is derived from an EMBL/GenBank/DDBJ whole genome shotgun (WGS) entry which is preliminary data.</text>
</comment>
<dbReference type="Proteomes" id="UP001056120">
    <property type="component" value="Linkage Group LG11"/>
</dbReference>
<accession>A0ACB9HPL2</accession>